<dbReference type="Pfam" id="PF01656">
    <property type="entry name" value="CbiA"/>
    <property type="match status" value="1"/>
</dbReference>
<dbReference type="Proteomes" id="UP000433104">
    <property type="component" value="Unassembled WGS sequence"/>
</dbReference>
<protein>
    <submittedName>
        <fullName evidence="2">AAA family ATPase</fullName>
    </submittedName>
</protein>
<evidence type="ECO:0000313" key="3">
    <source>
        <dbReference type="Proteomes" id="UP000433104"/>
    </source>
</evidence>
<dbReference type="AlphaFoldDB" id="A0A844ZI08"/>
<sequence>MNTNPHPHTRTVAIVSQKGGAGKTTLAIHLSAAATRTGQISLVIDTDPQASASQWAEWRRGAPPEVIDSAPPRIAAKIQAASAQGAELIVIDTPPHADLAASKAVECADLVLIPCRPSAFDLAAMRTTIRLVELFAKPAFVVFTAGPPNAQLIYADAMELVTGFGAQTCPVILPDRATYRHAVAGGQTIFDLDPASKAACEIEQLHMWACEQLNMSIREQERMSA</sequence>
<gene>
    <name evidence="2" type="ORF">GRI38_11350</name>
</gene>
<evidence type="ECO:0000313" key="2">
    <source>
        <dbReference type="EMBL" id="MXO86620.1"/>
    </source>
</evidence>
<dbReference type="PANTHER" id="PTHR13696">
    <property type="entry name" value="P-LOOP CONTAINING NUCLEOSIDE TRIPHOSPHATE HYDROLASE"/>
    <property type="match status" value="1"/>
</dbReference>
<evidence type="ECO:0000259" key="1">
    <source>
        <dbReference type="Pfam" id="PF01656"/>
    </source>
</evidence>
<dbReference type="PANTHER" id="PTHR13696:SF96">
    <property type="entry name" value="COBQ_COBB_MIND_PARA NUCLEOTIDE BINDING DOMAIN-CONTAINING PROTEIN"/>
    <property type="match status" value="1"/>
</dbReference>
<comment type="caution">
    <text evidence="2">The sequence shown here is derived from an EMBL/GenBank/DDBJ whole genome shotgun (WGS) entry which is preliminary data.</text>
</comment>
<dbReference type="CDD" id="cd02042">
    <property type="entry name" value="ParAB_family"/>
    <property type="match status" value="1"/>
</dbReference>
<organism evidence="2 3">
    <name type="scientific">Parapontixanthobacter aurantiacus</name>
    <dbReference type="NCBI Taxonomy" id="1463599"/>
    <lineage>
        <taxon>Bacteria</taxon>
        <taxon>Pseudomonadati</taxon>
        <taxon>Pseudomonadota</taxon>
        <taxon>Alphaproteobacteria</taxon>
        <taxon>Sphingomonadales</taxon>
        <taxon>Erythrobacteraceae</taxon>
        <taxon>Parapontixanthobacter</taxon>
    </lineage>
</organism>
<dbReference type="SUPFAM" id="SSF52540">
    <property type="entry name" value="P-loop containing nucleoside triphosphate hydrolases"/>
    <property type="match status" value="1"/>
</dbReference>
<dbReference type="RefSeq" id="WP_160683902.1">
    <property type="nucleotide sequence ID" value="NZ_WTYW01000003.1"/>
</dbReference>
<dbReference type="InterPro" id="IPR002586">
    <property type="entry name" value="CobQ/CobB/MinD/ParA_Nub-bd_dom"/>
</dbReference>
<accession>A0A844ZI08</accession>
<feature type="domain" description="CobQ/CobB/MinD/ParA nucleotide binding" evidence="1">
    <location>
        <begin position="12"/>
        <end position="187"/>
    </location>
</feature>
<keyword evidence="3" id="KW-1185">Reference proteome</keyword>
<dbReference type="InterPro" id="IPR048089">
    <property type="entry name" value="McdA"/>
</dbReference>
<dbReference type="Gene3D" id="3.40.50.300">
    <property type="entry name" value="P-loop containing nucleotide triphosphate hydrolases"/>
    <property type="match status" value="1"/>
</dbReference>
<dbReference type="InterPro" id="IPR027417">
    <property type="entry name" value="P-loop_NTPase"/>
</dbReference>
<dbReference type="InterPro" id="IPR050678">
    <property type="entry name" value="DNA_Partitioning_ATPase"/>
</dbReference>
<dbReference type="OrthoDB" id="9804460at2"/>
<dbReference type="EMBL" id="WTYW01000003">
    <property type="protein sequence ID" value="MXO86620.1"/>
    <property type="molecule type" value="Genomic_DNA"/>
</dbReference>
<dbReference type="PIRSF" id="PIRSF009320">
    <property type="entry name" value="Nuc_binding_HP_1000"/>
    <property type="match status" value="1"/>
</dbReference>
<reference evidence="2 3" key="1">
    <citation type="submission" date="2019-12" db="EMBL/GenBank/DDBJ databases">
        <title>Genomic-based taxomic classification of the family Erythrobacteraceae.</title>
        <authorList>
            <person name="Xu L."/>
        </authorList>
    </citation>
    <scope>NUCLEOTIDE SEQUENCE [LARGE SCALE GENOMIC DNA]</scope>
    <source>
        <strain evidence="2 3">MCCC 1A09962</strain>
    </source>
</reference>
<name>A0A844ZI08_9SPHN</name>
<dbReference type="NCBIfam" id="NF041546">
    <property type="entry name" value="ParA_partition"/>
    <property type="match status" value="1"/>
</dbReference>
<proteinExistence type="predicted"/>